<dbReference type="EMBL" id="PVSR01000050">
    <property type="protein sequence ID" value="PRW61912.1"/>
    <property type="molecule type" value="Genomic_DNA"/>
</dbReference>
<keyword evidence="2" id="KW-0472">Membrane</keyword>
<keyword evidence="2" id="KW-1133">Transmembrane helix</keyword>
<proteinExistence type="predicted"/>
<feature type="region of interest" description="Disordered" evidence="1">
    <location>
        <begin position="1"/>
        <end position="86"/>
    </location>
</feature>
<feature type="non-terminal residue" evidence="3">
    <location>
        <position position="1"/>
    </location>
</feature>
<evidence type="ECO:0000313" key="4">
    <source>
        <dbReference type="Proteomes" id="UP000239352"/>
    </source>
</evidence>
<protein>
    <submittedName>
        <fullName evidence="3">Uncharacterized protein</fullName>
    </submittedName>
</protein>
<dbReference type="Proteomes" id="UP000239352">
    <property type="component" value="Unassembled WGS sequence"/>
</dbReference>
<feature type="transmembrane region" description="Helical" evidence="2">
    <location>
        <begin position="90"/>
        <end position="113"/>
    </location>
</feature>
<accession>A0A2T0GS13</accession>
<keyword evidence="2" id="KW-0812">Transmembrane</keyword>
<comment type="caution">
    <text evidence="3">The sequence shown here is derived from an EMBL/GenBank/DDBJ whole genome shotgun (WGS) entry which is preliminary data.</text>
</comment>
<sequence length="117" mass="12301">PRNTGESGGNDAAETAPDHAPAPAERVDPSDYAYVPGSLPPWSDTRFGAAPGDRAETGDLLSEEERHDQQDRVREAGSAEALPSETGDRVALPVLLAAISLAGVTSALIRTWVLRRG</sequence>
<evidence type="ECO:0000256" key="1">
    <source>
        <dbReference type="SAM" id="MobiDB-lite"/>
    </source>
</evidence>
<keyword evidence="4" id="KW-1185">Reference proteome</keyword>
<evidence type="ECO:0000313" key="3">
    <source>
        <dbReference type="EMBL" id="PRW61912.1"/>
    </source>
</evidence>
<dbReference type="AlphaFoldDB" id="A0A2T0GS13"/>
<organism evidence="3 4">
    <name type="scientific">Actinopolyspora mortivallis</name>
    <dbReference type="NCBI Taxonomy" id="33906"/>
    <lineage>
        <taxon>Bacteria</taxon>
        <taxon>Bacillati</taxon>
        <taxon>Actinomycetota</taxon>
        <taxon>Actinomycetes</taxon>
        <taxon>Actinopolysporales</taxon>
        <taxon>Actinopolysporaceae</taxon>
        <taxon>Actinopolyspora</taxon>
    </lineage>
</organism>
<dbReference type="InParanoid" id="A0A2T0GS13"/>
<reference evidence="3 4" key="1">
    <citation type="submission" date="2018-03" db="EMBL/GenBank/DDBJ databases">
        <title>Actinopolyspora mortivallis from Sahara, screening for active biomolecules.</title>
        <authorList>
            <person name="Selama O."/>
            <person name="Wellington E.M.H."/>
            <person name="Hacene H."/>
        </authorList>
    </citation>
    <scope>NUCLEOTIDE SEQUENCE [LARGE SCALE GENOMIC DNA]</scope>
    <source>
        <strain evidence="3 4">M5A</strain>
    </source>
</reference>
<evidence type="ECO:0000256" key="2">
    <source>
        <dbReference type="SAM" id="Phobius"/>
    </source>
</evidence>
<feature type="compositionally biased region" description="Basic and acidic residues" evidence="1">
    <location>
        <begin position="53"/>
        <end position="77"/>
    </location>
</feature>
<name>A0A2T0GS13_ACTMO</name>
<gene>
    <name evidence="3" type="ORF">CEP50_18295</name>
</gene>